<evidence type="ECO:0000259" key="3">
    <source>
        <dbReference type="Pfam" id="PF07950"/>
    </source>
</evidence>
<keyword evidence="2" id="KW-0472">Membrane</keyword>
<dbReference type="KEGG" id="tbl:TBLA_0C01720"/>
<dbReference type="GO" id="GO:0005741">
    <property type="term" value="C:mitochondrial outer membrane"/>
    <property type="evidence" value="ECO:0007669"/>
    <property type="project" value="TreeGrafter"/>
</dbReference>
<evidence type="ECO:0000313" key="4">
    <source>
        <dbReference type="EMBL" id="CCH59986.1"/>
    </source>
</evidence>
<organism evidence="4 5">
    <name type="scientific">Henningerozyma blattae (strain ATCC 34711 / CBS 6284 / DSM 70876 / NBRC 10599 / NRRL Y-10934 / UCD 77-7)</name>
    <name type="common">Yeast</name>
    <name type="synonym">Tetrapisispora blattae</name>
    <dbReference type="NCBI Taxonomy" id="1071380"/>
    <lineage>
        <taxon>Eukaryota</taxon>
        <taxon>Fungi</taxon>
        <taxon>Dikarya</taxon>
        <taxon>Ascomycota</taxon>
        <taxon>Saccharomycotina</taxon>
        <taxon>Saccharomycetes</taxon>
        <taxon>Saccharomycetales</taxon>
        <taxon>Saccharomycetaceae</taxon>
        <taxon>Henningerozyma</taxon>
    </lineage>
</organism>
<reference evidence="4 5" key="1">
    <citation type="journal article" date="2011" name="Proc. Natl. Acad. Sci. U.S.A.">
        <title>Evolutionary erosion of yeast sex chromosomes by mating-type switching accidents.</title>
        <authorList>
            <person name="Gordon J.L."/>
            <person name="Armisen D."/>
            <person name="Proux-Wera E."/>
            <person name="Oheigeartaigh S.S."/>
            <person name="Byrne K.P."/>
            <person name="Wolfe K.H."/>
        </authorList>
    </citation>
    <scope>NUCLEOTIDE SEQUENCE [LARGE SCALE GENOMIC DNA]</scope>
    <source>
        <strain evidence="5">ATCC 34711 / CBS 6284 / DSM 70876 / NBRC 10599 / NRRL Y-10934 / UCD 77-7</strain>
    </source>
</reference>
<proteinExistence type="predicted"/>
<dbReference type="EMBL" id="HE806318">
    <property type="protein sequence ID" value="CCH59986.1"/>
    <property type="molecule type" value="Genomic_DNA"/>
</dbReference>
<dbReference type="GO" id="GO:0007005">
    <property type="term" value="P:mitochondrion organization"/>
    <property type="evidence" value="ECO:0007669"/>
    <property type="project" value="TreeGrafter"/>
</dbReference>
<dbReference type="AlphaFoldDB" id="I2H0T4"/>
<keyword evidence="2" id="KW-1133">Transmembrane helix</keyword>
<dbReference type="InterPro" id="IPR039960">
    <property type="entry name" value="MCP1"/>
</dbReference>
<dbReference type="Proteomes" id="UP000002866">
    <property type="component" value="Chromosome 3"/>
</dbReference>
<dbReference type="OMA" id="HLLIMKW"/>
<gene>
    <name evidence="4" type="primary">TBLA0C01720</name>
    <name evidence="4" type="ORF">TBLA_0C01720</name>
</gene>
<keyword evidence="5" id="KW-1185">Reference proteome</keyword>
<dbReference type="HOGENOM" id="CLU_1016277_0_0_1"/>
<feature type="transmembrane region" description="Helical" evidence="2">
    <location>
        <begin position="149"/>
        <end position="167"/>
    </location>
</feature>
<dbReference type="OrthoDB" id="10259513at2759"/>
<dbReference type="FunCoup" id="I2H0T4">
    <property type="interactions" value="26"/>
</dbReference>
<sequence length="274" mass="31311">MSVEKAAATYENSSVTNPNNEDISLETQNRLQKNIATRTRYIGLFRNIQKYSTIPITSYFCLHATNIIVLPLVASNNQVERFMEWTHTFLPINTAKWILFFAFTHIESGTLLKLFKIWNEADSRNLKGKNDYSVIKTFLLKFVKGRSPVSLSGSVFVFSVFFHLALIKFLPQYLGGLHTGIPFITWLLHNDSLFVRFGLGALPLIILIWGAIYHIVNGSAEFLGLKYNARNTFKSFANLLSIVGTITVFKFLLTKPIFQELEIPGFEKLISYFY</sequence>
<accession>I2H0T4</accession>
<dbReference type="InParanoid" id="I2H0T4"/>
<feature type="domain" description="Mitochondrial adapter protein MCP1 transmembrane" evidence="3">
    <location>
        <begin position="160"/>
        <end position="229"/>
    </location>
</feature>
<evidence type="ECO:0000256" key="2">
    <source>
        <dbReference type="SAM" id="Phobius"/>
    </source>
</evidence>
<name>I2H0T4_HENB6</name>
<dbReference type="PANTHER" id="PTHR38409">
    <property type="entry name" value="MDM10-COMPLEMENTING PROTEIN 1"/>
    <property type="match status" value="1"/>
</dbReference>
<feature type="transmembrane region" description="Helical" evidence="2">
    <location>
        <begin position="236"/>
        <end position="253"/>
    </location>
</feature>
<feature type="transmembrane region" description="Helical" evidence="2">
    <location>
        <begin position="197"/>
        <end position="216"/>
    </location>
</feature>
<feature type="region of interest" description="Disordered" evidence="1">
    <location>
        <begin position="1"/>
        <end position="22"/>
    </location>
</feature>
<protein>
    <recommendedName>
        <fullName evidence="3">Mitochondrial adapter protein MCP1 transmembrane domain-containing protein</fullName>
    </recommendedName>
</protein>
<dbReference type="InterPro" id="IPR012472">
    <property type="entry name" value="MCP1_TM"/>
</dbReference>
<dbReference type="RefSeq" id="XP_004179505.1">
    <property type="nucleotide sequence ID" value="XM_004179457.1"/>
</dbReference>
<evidence type="ECO:0000256" key="1">
    <source>
        <dbReference type="SAM" id="MobiDB-lite"/>
    </source>
</evidence>
<dbReference type="GO" id="GO:0055088">
    <property type="term" value="P:lipid homeostasis"/>
    <property type="evidence" value="ECO:0007669"/>
    <property type="project" value="InterPro"/>
</dbReference>
<dbReference type="PANTHER" id="PTHR38409:SF1">
    <property type="entry name" value="MITOCHONDRIAL ADAPTER PROTEIN MCP1"/>
    <property type="match status" value="1"/>
</dbReference>
<dbReference type="Pfam" id="PF07950">
    <property type="entry name" value="MCP1_TM"/>
    <property type="match status" value="1"/>
</dbReference>
<dbReference type="GeneID" id="14494966"/>
<keyword evidence="2" id="KW-0812">Transmembrane</keyword>
<dbReference type="STRING" id="1071380.I2H0T4"/>
<evidence type="ECO:0000313" key="5">
    <source>
        <dbReference type="Proteomes" id="UP000002866"/>
    </source>
</evidence>
<feature type="compositionally biased region" description="Polar residues" evidence="1">
    <location>
        <begin position="10"/>
        <end position="22"/>
    </location>
</feature>